<dbReference type="EMBL" id="JAUCMV010000001">
    <property type="protein sequence ID" value="KAK0422857.1"/>
    <property type="molecule type" value="Genomic_DNA"/>
</dbReference>
<evidence type="ECO:0000256" key="6">
    <source>
        <dbReference type="ARBA" id="ARBA00023306"/>
    </source>
</evidence>
<dbReference type="InterPro" id="IPR015943">
    <property type="entry name" value="WD40/YVTN_repeat-like_dom_sf"/>
</dbReference>
<dbReference type="GO" id="GO:1990757">
    <property type="term" value="F:ubiquitin ligase activator activity"/>
    <property type="evidence" value="ECO:0007669"/>
    <property type="project" value="TreeGrafter"/>
</dbReference>
<name>A0AA39IED1_9BILA</name>
<dbReference type="PROSITE" id="PS50082">
    <property type="entry name" value="WD_REPEATS_2"/>
    <property type="match status" value="2"/>
</dbReference>
<evidence type="ECO:0000259" key="8">
    <source>
        <dbReference type="Pfam" id="PF24807"/>
    </source>
</evidence>
<dbReference type="Gene3D" id="2.130.10.10">
    <property type="entry name" value="YVTN repeat-like/Quinoprotein amine dehydrogenase"/>
    <property type="match status" value="1"/>
</dbReference>
<dbReference type="CDD" id="cd00200">
    <property type="entry name" value="WD40"/>
    <property type="match status" value="1"/>
</dbReference>
<dbReference type="GO" id="GO:0005680">
    <property type="term" value="C:anaphase-promoting complex"/>
    <property type="evidence" value="ECO:0007669"/>
    <property type="project" value="TreeGrafter"/>
</dbReference>
<dbReference type="InterPro" id="IPR056150">
    <property type="entry name" value="WD40_CDC20-Fz"/>
</dbReference>
<evidence type="ECO:0000256" key="3">
    <source>
        <dbReference type="ARBA" id="ARBA00022618"/>
    </source>
</evidence>
<feature type="repeat" description="WD" evidence="7">
    <location>
        <begin position="442"/>
        <end position="473"/>
    </location>
</feature>
<evidence type="ECO:0000256" key="5">
    <source>
        <dbReference type="ARBA" id="ARBA00022776"/>
    </source>
</evidence>
<keyword evidence="5" id="KW-0498">Mitosis</keyword>
<evidence type="ECO:0000256" key="4">
    <source>
        <dbReference type="ARBA" id="ARBA00022737"/>
    </source>
</evidence>
<keyword evidence="10" id="KW-1185">Reference proteome</keyword>
<dbReference type="GO" id="GO:0031145">
    <property type="term" value="P:anaphase-promoting complex-dependent catabolic process"/>
    <property type="evidence" value="ECO:0007669"/>
    <property type="project" value="TreeGrafter"/>
</dbReference>
<keyword evidence="2 7" id="KW-0853">WD repeat</keyword>
<comment type="similarity">
    <text evidence="1">Belongs to the WD repeat CDC20/Fizzy family.</text>
</comment>
<feature type="repeat" description="WD" evidence="7">
    <location>
        <begin position="307"/>
        <end position="348"/>
    </location>
</feature>
<dbReference type="PANTHER" id="PTHR19918">
    <property type="entry name" value="CELL DIVISION CYCLE 20 CDC20 FIZZY -RELATED"/>
    <property type="match status" value="1"/>
</dbReference>
<organism evidence="9 10">
    <name type="scientific">Steinernema hermaphroditum</name>
    <dbReference type="NCBI Taxonomy" id="289476"/>
    <lineage>
        <taxon>Eukaryota</taxon>
        <taxon>Metazoa</taxon>
        <taxon>Ecdysozoa</taxon>
        <taxon>Nematoda</taxon>
        <taxon>Chromadorea</taxon>
        <taxon>Rhabditida</taxon>
        <taxon>Tylenchina</taxon>
        <taxon>Panagrolaimomorpha</taxon>
        <taxon>Strongyloidoidea</taxon>
        <taxon>Steinernematidae</taxon>
        <taxon>Steinernema</taxon>
    </lineage>
</organism>
<dbReference type="InterPro" id="IPR033010">
    <property type="entry name" value="Cdc20/Fizzy"/>
</dbReference>
<evidence type="ECO:0000256" key="1">
    <source>
        <dbReference type="ARBA" id="ARBA00006445"/>
    </source>
</evidence>
<sequence>MNLINSQFVNLSLAPQQKRQALKARQPTLPGYDITPSGKKELKGVGEGDRYIPQRNDDQFEYAHHMLSGAASFIQNESVNPLNTSMSAPSSPVKQSNREADIKKKLMRVKSLGDINNLNLEDENILEDRIMAYKKGVAPQAPSGYRNQPLVRYSTINPSSSVKKQTRRVTSTAERILDAPGLIDDFYLSHTDWSAQNILAVSLGDSVFLWNAETADIDCLFELDENTPNYVTSVKWSADGFFLAVGLSDGRTKLFDASQKACLRTFQSQSSRISTSTWNKHILSCGSRNGEIYNHDVRHSQHLISKFSTHRQEVCGLDWDSDGIRLASGGGDGLVCVWDVKYMSSDTSNPLHVLNEHTSTVKAVKFCPFRTNILVTGGGAQDRTVKAWSVANGNLLRSVDTGSQVTGILFNSDFQEMVTSHGMPDHVLKVWKYNTMQMMGELKGHSDRILNICQSPCNQFIISASSDETLRLWHTWKMDESVRRQLLNDIPRKRTVLDKEMSIR</sequence>
<gene>
    <name evidence="9" type="ORF">QR680_007828</name>
</gene>
<keyword evidence="4" id="KW-0677">Repeat</keyword>
<dbReference type="PROSITE" id="PS50294">
    <property type="entry name" value="WD_REPEATS_REGION"/>
    <property type="match status" value="2"/>
</dbReference>
<dbReference type="PROSITE" id="PS00678">
    <property type="entry name" value="WD_REPEATS_1"/>
    <property type="match status" value="1"/>
</dbReference>
<keyword evidence="3" id="KW-0132">Cell division</keyword>
<accession>A0AA39IED1</accession>
<dbReference type="GO" id="GO:0051301">
    <property type="term" value="P:cell division"/>
    <property type="evidence" value="ECO:0007669"/>
    <property type="project" value="UniProtKB-KW"/>
</dbReference>
<dbReference type="Proteomes" id="UP001175271">
    <property type="component" value="Unassembled WGS sequence"/>
</dbReference>
<dbReference type="SUPFAM" id="SSF50998">
    <property type="entry name" value="Quinoprotein alcohol dehydrogenase-like"/>
    <property type="match status" value="1"/>
</dbReference>
<feature type="domain" description="CDC20/Fizzy WD40" evidence="8">
    <location>
        <begin position="177"/>
        <end position="473"/>
    </location>
</feature>
<keyword evidence="6" id="KW-0131">Cell cycle</keyword>
<dbReference type="GO" id="GO:1905786">
    <property type="term" value="P:positive regulation of anaphase-promoting complex-dependent catabolic process"/>
    <property type="evidence" value="ECO:0007669"/>
    <property type="project" value="TreeGrafter"/>
</dbReference>
<dbReference type="GO" id="GO:0010997">
    <property type="term" value="F:anaphase-promoting complex binding"/>
    <property type="evidence" value="ECO:0007669"/>
    <property type="project" value="InterPro"/>
</dbReference>
<dbReference type="AlphaFoldDB" id="A0AA39IED1"/>
<evidence type="ECO:0000313" key="9">
    <source>
        <dbReference type="EMBL" id="KAK0422857.1"/>
    </source>
</evidence>
<dbReference type="InterPro" id="IPR019775">
    <property type="entry name" value="WD40_repeat_CS"/>
</dbReference>
<reference evidence="9" key="1">
    <citation type="submission" date="2023-06" db="EMBL/GenBank/DDBJ databases">
        <title>Genomic analysis of the entomopathogenic nematode Steinernema hermaphroditum.</title>
        <authorList>
            <person name="Schwarz E.M."/>
            <person name="Heppert J.K."/>
            <person name="Baniya A."/>
            <person name="Schwartz H.T."/>
            <person name="Tan C.-H."/>
            <person name="Antoshechkin I."/>
            <person name="Sternberg P.W."/>
            <person name="Goodrich-Blair H."/>
            <person name="Dillman A.R."/>
        </authorList>
    </citation>
    <scope>NUCLEOTIDE SEQUENCE</scope>
    <source>
        <strain evidence="9">PS9179</strain>
        <tissue evidence="9">Whole animal</tissue>
    </source>
</reference>
<dbReference type="InterPro" id="IPR001680">
    <property type="entry name" value="WD40_rpt"/>
</dbReference>
<comment type="caution">
    <text evidence="9">The sequence shown here is derived from an EMBL/GenBank/DDBJ whole genome shotgun (WGS) entry which is preliminary data.</text>
</comment>
<evidence type="ECO:0000313" key="10">
    <source>
        <dbReference type="Proteomes" id="UP001175271"/>
    </source>
</evidence>
<dbReference type="Pfam" id="PF24807">
    <property type="entry name" value="WD40_CDC20-Fz"/>
    <property type="match status" value="1"/>
</dbReference>
<protein>
    <recommendedName>
        <fullName evidence="8">CDC20/Fizzy WD40 domain-containing protein</fullName>
    </recommendedName>
</protein>
<proteinExistence type="inferred from homology"/>
<dbReference type="PANTHER" id="PTHR19918:SF8">
    <property type="entry name" value="FI02843P"/>
    <property type="match status" value="1"/>
</dbReference>
<dbReference type="SMART" id="SM00320">
    <property type="entry name" value="WD40"/>
    <property type="match status" value="7"/>
</dbReference>
<dbReference type="InterPro" id="IPR011047">
    <property type="entry name" value="Quinoprotein_ADH-like_sf"/>
</dbReference>
<evidence type="ECO:0000256" key="7">
    <source>
        <dbReference type="PROSITE-ProRule" id="PRU00221"/>
    </source>
</evidence>
<evidence type="ECO:0000256" key="2">
    <source>
        <dbReference type="ARBA" id="ARBA00022574"/>
    </source>
</evidence>